<dbReference type="RefSeq" id="WP_173501219.1">
    <property type="nucleotide sequence ID" value="NZ_JABSOD010000008.1"/>
</dbReference>
<dbReference type="InterPro" id="IPR043129">
    <property type="entry name" value="ATPase_NBD"/>
</dbReference>
<proteinExistence type="predicted"/>
<organism evidence="1 2">
    <name type="scientific">Rheinheimera lutimaris</name>
    <dbReference type="NCBI Taxonomy" id="2740584"/>
    <lineage>
        <taxon>Bacteria</taxon>
        <taxon>Pseudomonadati</taxon>
        <taxon>Pseudomonadota</taxon>
        <taxon>Gammaproteobacteria</taxon>
        <taxon>Chromatiales</taxon>
        <taxon>Chromatiaceae</taxon>
        <taxon>Rheinheimera</taxon>
    </lineage>
</organism>
<evidence type="ECO:0000313" key="2">
    <source>
        <dbReference type="Proteomes" id="UP000523161"/>
    </source>
</evidence>
<reference evidence="1 2" key="1">
    <citation type="submission" date="2020-06" db="EMBL/GenBank/DDBJ databases">
        <title>Rheinheimera sp. nov., a marine bacterium isolated from coastal.</title>
        <authorList>
            <person name="Yu Q."/>
            <person name="Qi Y."/>
            <person name="Pu J."/>
        </authorList>
    </citation>
    <scope>NUCLEOTIDE SEQUENCE [LARGE SCALE GENOMIC DNA]</scope>
    <source>
        <strain evidence="1 2">YQF-2</strain>
    </source>
</reference>
<dbReference type="EMBL" id="JABSOD010000008">
    <property type="protein sequence ID" value="NRQ42983.1"/>
    <property type="molecule type" value="Genomic_DNA"/>
</dbReference>
<gene>
    <name evidence="1" type="ORF">HRH59_10505</name>
</gene>
<evidence type="ECO:0000313" key="1">
    <source>
        <dbReference type="EMBL" id="NRQ42983.1"/>
    </source>
</evidence>
<protein>
    <recommendedName>
        <fullName evidence="3">MSHA biogenesis protein MshI</fullName>
    </recommendedName>
</protein>
<dbReference type="Proteomes" id="UP000523161">
    <property type="component" value="Unassembled WGS sequence"/>
</dbReference>
<dbReference type="AlphaFoldDB" id="A0A7Y5AR42"/>
<sequence length="286" mass="31398">MFAVHLRSDSLSLVQLKAARVQRCNTINFNVGSWQTALHDAMTAVPAGCQLHVVLAADFYQLVQLDKPALAAEEMLQALPWQVKDLVSIAPEDIVADYIDLPGHGGTQAKINVVVASLSWLKQLVSIISNAGGVIASIQPEEWLAGELLPVASHASMLLVHQPEQELLIQIVRDGLLYFSRRTRGFGKLHLSTEADLRSGTLDRLQLELQRSMDYFESQLKQPPVREIRLLMTAPQLMCELLTESGFNRVEPLQPLPLAAALSNAELLSCWPAVAAVCGQLKEPTV</sequence>
<dbReference type="SUPFAM" id="SSF53067">
    <property type="entry name" value="Actin-like ATPase domain"/>
    <property type="match status" value="1"/>
</dbReference>
<evidence type="ECO:0008006" key="3">
    <source>
        <dbReference type="Google" id="ProtNLM"/>
    </source>
</evidence>
<comment type="caution">
    <text evidence="1">The sequence shown here is derived from an EMBL/GenBank/DDBJ whole genome shotgun (WGS) entry which is preliminary data.</text>
</comment>
<name>A0A7Y5AR42_9GAMM</name>
<accession>A0A7Y5AR42</accession>
<keyword evidence="2" id="KW-1185">Reference proteome</keyword>
<dbReference type="Gene3D" id="3.30.420.380">
    <property type="match status" value="1"/>
</dbReference>